<dbReference type="EMBL" id="FUZZ01000001">
    <property type="protein sequence ID" value="SKC98090.1"/>
    <property type="molecule type" value="Genomic_DNA"/>
</dbReference>
<keyword evidence="1" id="KW-0812">Transmembrane</keyword>
<evidence type="ECO:0000313" key="3">
    <source>
        <dbReference type="Proteomes" id="UP000190166"/>
    </source>
</evidence>
<dbReference type="STRING" id="393003.SAMN05660461_1096"/>
<feature type="transmembrane region" description="Helical" evidence="1">
    <location>
        <begin position="132"/>
        <end position="152"/>
    </location>
</feature>
<proteinExistence type="predicted"/>
<dbReference type="Pfam" id="PF12040">
    <property type="entry name" value="DUF3526"/>
    <property type="match status" value="1"/>
</dbReference>
<dbReference type="Proteomes" id="UP000190166">
    <property type="component" value="Unassembled WGS sequence"/>
</dbReference>
<name>A0A1T5NC50_9BACT</name>
<evidence type="ECO:0000313" key="2">
    <source>
        <dbReference type="EMBL" id="SKC98090.1"/>
    </source>
</evidence>
<keyword evidence="3" id="KW-1185">Reference proteome</keyword>
<organism evidence="2 3">
    <name type="scientific">Chitinophaga ginsengisegetis</name>
    <dbReference type="NCBI Taxonomy" id="393003"/>
    <lineage>
        <taxon>Bacteria</taxon>
        <taxon>Pseudomonadati</taxon>
        <taxon>Bacteroidota</taxon>
        <taxon>Chitinophagia</taxon>
        <taxon>Chitinophagales</taxon>
        <taxon>Chitinophagaceae</taxon>
        <taxon>Chitinophaga</taxon>
    </lineage>
</organism>
<protein>
    <submittedName>
        <fullName evidence="2">ABC-2 type transport system permease protein</fullName>
    </submittedName>
</protein>
<feature type="transmembrane region" description="Helical" evidence="1">
    <location>
        <begin position="179"/>
        <end position="201"/>
    </location>
</feature>
<feature type="transmembrane region" description="Helical" evidence="1">
    <location>
        <begin position="242"/>
        <end position="263"/>
    </location>
</feature>
<dbReference type="PANTHER" id="PTHR43471">
    <property type="entry name" value="ABC TRANSPORTER PERMEASE"/>
    <property type="match status" value="1"/>
</dbReference>
<dbReference type="RefSeq" id="WP_079468385.1">
    <property type="nucleotide sequence ID" value="NZ_FUZZ01000001.1"/>
</dbReference>
<feature type="transmembrane region" description="Helical" evidence="1">
    <location>
        <begin position="425"/>
        <end position="448"/>
    </location>
</feature>
<sequence>MDQRIYLLECKIFFRNKTLLTGILILLISGFAGLYFGKNFIERQKEVIRKAEKLQTENTARNIKYFGKELGLVLYHTKFSMASEPRNWAAFSNGQRDINPYLIGVTTLGLEGQLYDTDLNNPTTLLLGNMDLAFVFIFIFPLIIIAFTYNLLSGEQESGIWGLLRSQSATPLKILWRKFAIRMAAIYLTALVLMAAAGVYLRLAADLRLLTVIVVLSLYLLFWFALSFWVISRGKSSSVNAVTLISCWVVLNILAPALVNVWLTRKYPVPEALETVVMQREGYHEKWDMDKRVALNSFYRHYPQFKKYPFPEELAFSWYWYFAMQQNGDDQAAPGARSMQHKLTQRNDFTNAVAFILPGIQTQLTLNGIAGSDLQQHLDFQQALRNYHEQLRLYFYPAIFQDQPAKSIDWSQFKLKHYYEDGSGAIWQSILSLVVFTSLLSGMAIYNFRKKMY</sequence>
<keyword evidence="1" id="KW-0472">Membrane</keyword>
<keyword evidence="1" id="KW-1133">Transmembrane helix</keyword>
<dbReference type="InterPro" id="IPR021913">
    <property type="entry name" value="DUF3526"/>
</dbReference>
<feature type="transmembrane region" description="Helical" evidence="1">
    <location>
        <begin position="20"/>
        <end position="37"/>
    </location>
</feature>
<dbReference type="AlphaFoldDB" id="A0A1T5NC50"/>
<gene>
    <name evidence="2" type="ORF">SAMN05660461_1096</name>
</gene>
<feature type="transmembrane region" description="Helical" evidence="1">
    <location>
        <begin position="207"/>
        <end position="230"/>
    </location>
</feature>
<evidence type="ECO:0000256" key="1">
    <source>
        <dbReference type="SAM" id="Phobius"/>
    </source>
</evidence>
<accession>A0A1T5NC50</accession>
<reference evidence="2 3" key="1">
    <citation type="submission" date="2017-02" db="EMBL/GenBank/DDBJ databases">
        <authorList>
            <person name="Peterson S.W."/>
        </authorList>
    </citation>
    <scope>NUCLEOTIDE SEQUENCE [LARGE SCALE GENOMIC DNA]</scope>
    <source>
        <strain evidence="2 3">DSM 18108</strain>
    </source>
</reference>